<evidence type="ECO:0000313" key="1">
    <source>
        <dbReference type="EMBL" id="CAB4159311.1"/>
    </source>
</evidence>
<gene>
    <name evidence="1" type="ORF">UFOVP704_77</name>
</gene>
<dbReference type="EMBL" id="LR796675">
    <property type="protein sequence ID" value="CAB4159311.1"/>
    <property type="molecule type" value="Genomic_DNA"/>
</dbReference>
<protein>
    <submittedName>
        <fullName evidence="1">Uncharacterized protein</fullName>
    </submittedName>
</protein>
<proteinExistence type="predicted"/>
<accession>A0A6J5NPL7</accession>
<sequence>MSFVFRPIKYTFWSTFGDNTPNDFIATYIEPQYGNPDAVKIRRRLGREIGCLGLRSGVEWHCHDTEYSMYSERHCMIGFAEVLAPVTVESRAQALSVCEFMELKS</sequence>
<organism evidence="1">
    <name type="scientific">uncultured Caudovirales phage</name>
    <dbReference type="NCBI Taxonomy" id="2100421"/>
    <lineage>
        <taxon>Viruses</taxon>
        <taxon>Duplodnaviria</taxon>
        <taxon>Heunggongvirae</taxon>
        <taxon>Uroviricota</taxon>
        <taxon>Caudoviricetes</taxon>
        <taxon>Peduoviridae</taxon>
        <taxon>Maltschvirus</taxon>
        <taxon>Maltschvirus maltsch</taxon>
    </lineage>
</organism>
<name>A0A6J5NPL7_9CAUD</name>
<reference evidence="1" key="1">
    <citation type="submission" date="2020-04" db="EMBL/GenBank/DDBJ databases">
        <authorList>
            <person name="Chiriac C."/>
            <person name="Salcher M."/>
            <person name="Ghai R."/>
            <person name="Kavagutti S V."/>
        </authorList>
    </citation>
    <scope>NUCLEOTIDE SEQUENCE</scope>
</reference>